<dbReference type="InterPro" id="IPR011009">
    <property type="entry name" value="Kinase-like_dom_sf"/>
</dbReference>
<accession>A0A9N8ZP31</accession>
<feature type="compositionally biased region" description="Basic and acidic residues" evidence="7">
    <location>
        <begin position="163"/>
        <end position="186"/>
    </location>
</feature>
<evidence type="ECO:0000256" key="3">
    <source>
        <dbReference type="ARBA" id="ARBA00022777"/>
    </source>
</evidence>
<dbReference type="InterPro" id="IPR000719">
    <property type="entry name" value="Prot_kinase_dom"/>
</dbReference>
<proteinExistence type="inferred from homology"/>
<dbReference type="EC" id="2.7.12.2" evidence="6"/>
<dbReference type="PROSITE" id="PS50011">
    <property type="entry name" value="PROTEIN_KINASE_DOM"/>
    <property type="match status" value="1"/>
</dbReference>
<dbReference type="Pfam" id="PF00069">
    <property type="entry name" value="Pkinase"/>
    <property type="match status" value="1"/>
</dbReference>
<protein>
    <recommendedName>
        <fullName evidence="6">mitogen-activated protein kinase kinase</fullName>
        <ecNumber evidence="6">2.7.12.2</ecNumber>
    </recommendedName>
</protein>
<dbReference type="Gene3D" id="1.10.510.10">
    <property type="entry name" value="Transferase(Phosphotransferase) domain 1"/>
    <property type="match status" value="1"/>
</dbReference>
<evidence type="ECO:0000256" key="6">
    <source>
        <dbReference type="ARBA" id="ARBA00038999"/>
    </source>
</evidence>
<organism evidence="9 10">
    <name type="scientific">Paraglomus brasilianum</name>
    <dbReference type="NCBI Taxonomy" id="144538"/>
    <lineage>
        <taxon>Eukaryota</taxon>
        <taxon>Fungi</taxon>
        <taxon>Fungi incertae sedis</taxon>
        <taxon>Mucoromycota</taxon>
        <taxon>Glomeromycotina</taxon>
        <taxon>Glomeromycetes</taxon>
        <taxon>Paraglomerales</taxon>
        <taxon>Paraglomeraceae</taxon>
        <taxon>Paraglomus</taxon>
    </lineage>
</organism>
<evidence type="ECO:0000313" key="10">
    <source>
        <dbReference type="Proteomes" id="UP000789739"/>
    </source>
</evidence>
<evidence type="ECO:0000256" key="7">
    <source>
        <dbReference type="SAM" id="MobiDB-lite"/>
    </source>
</evidence>
<reference evidence="9" key="1">
    <citation type="submission" date="2021-06" db="EMBL/GenBank/DDBJ databases">
        <authorList>
            <person name="Kallberg Y."/>
            <person name="Tangrot J."/>
            <person name="Rosling A."/>
        </authorList>
    </citation>
    <scope>NUCLEOTIDE SEQUENCE</scope>
    <source>
        <strain evidence="9">BR232B</strain>
    </source>
</reference>
<feature type="region of interest" description="Disordered" evidence="7">
    <location>
        <begin position="1"/>
        <end position="47"/>
    </location>
</feature>
<evidence type="ECO:0000256" key="4">
    <source>
        <dbReference type="ARBA" id="ARBA00022840"/>
    </source>
</evidence>
<feature type="compositionally biased region" description="Acidic residues" evidence="7">
    <location>
        <begin position="1"/>
        <end position="10"/>
    </location>
</feature>
<dbReference type="Proteomes" id="UP000789739">
    <property type="component" value="Unassembled WGS sequence"/>
</dbReference>
<dbReference type="PANTHER" id="PTHR48013">
    <property type="entry name" value="DUAL SPECIFICITY MITOGEN-ACTIVATED PROTEIN KINASE KINASE 5-RELATED"/>
    <property type="match status" value="1"/>
</dbReference>
<dbReference type="SUPFAM" id="SSF56112">
    <property type="entry name" value="Protein kinase-like (PK-like)"/>
    <property type="match status" value="1"/>
</dbReference>
<keyword evidence="1" id="KW-0808">Transferase</keyword>
<dbReference type="EMBL" id="CAJVPI010000215">
    <property type="protein sequence ID" value="CAG8502134.1"/>
    <property type="molecule type" value="Genomic_DNA"/>
</dbReference>
<evidence type="ECO:0000313" key="9">
    <source>
        <dbReference type="EMBL" id="CAG8502134.1"/>
    </source>
</evidence>
<keyword evidence="2" id="KW-0547">Nucleotide-binding</keyword>
<sequence>MGQLIEDEIGTESKCEDPNKDEHSDDVDSNKDCTNDTMPPPPSPVKGVLPYLSPESLHSFPPTPSSDIYSLGILMSELMTGTFAFSCRAHDHDLARDVCLGLRPKLDEDIIPRKYVEVVKQCLNAQSEERPSAKSLCDIFEDWSKDEVMYEVFLNMERKAKRQDKDGSVDNSKQSDDNNKGGHAMHDEEVYHSRAFTFRGLPTPVNDGLTDIDVKDNQVA</sequence>
<comment type="similarity">
    <text evidence="5">Belongs to the protein kinase superfamily. STE Ser/Thr protein kinase family. MAP kinase kinase subfamily.</text>
</comment>
<gene>
    <name evidence="9" type="ORF">PBRASI_LOCUS2663</name>
</gene>
<keyword evidence="4" id="KW-0067">ATP-binding</keyword>
<keyword evidence="3" id="KW-0418">Kinase</keyword>
<dbReference type="PANTHER" id="PTHR48013:SF11">
    <property type="entry name" value="LICORNE"/>
    <property type="match status" value="1"/>
</dbReference>
<evidence type="ECO:0000256" key="2">
    <source>
        <dbReference type="ARBA" id="ARBA00022741"/>
    </source>
</evidence>
<feature type="region of interest" description="Disordered" evidence="7">
    <location>
        <begin position="161"/>
        <end position="186"/>
    </location>
</feature>
<evidence type="ECO:0000256" key="1">
    <source>
        <dbReference type="ARBA" id="ARBA00022679"/>
    </source>
</evidence>
<keyword evidence="10" id="KW-1185">Reference proteome</keyword>
<dbReference type="GO" id="GO:0004708">
    <property type="term" value="F:MAP kinase kinase activity"/>
    <property type="evidence" value="ECO:0007669"/>
    <property type="project" value="UniProtKB-EC"/>
</dbReference>
<dbReference type="AlphaFoldDB" id="A0A9N8ZP31"/>
<evidence type="ECO:0000259" key="8">
    <source>
        <dbReference type="PROSITE" id="PS50011"/>
    </source>
</evidence>
<dbReference type="GO" id="GO:0005524">
    <property type="term" value="F:ATP binding"/>
    <property type="evidence" value="ECO:0007669"/>
    <property type="project" value="UniProtKB-KW"/>
</dbReference>
<feature type="compositionally biased region" description="Basic and acidic residues" evidence="7">
    <location>
        <begin position="11"/>
        <end position="34"/>
    </location>
</feature>
<dbReference type="OrthoDB" id="2384652at2759"/>
<feature type="domain" description="Protein kinase" evidence="8">
    <location>
        <begin position="1"/>
        <end position="144"/>
    </location>
</feature>
<comment type="caution">
    <text evidence="9">The sequence shown here is derived from an EMBL/GenBank/DDBJ whole genome shotgun (WGS) entry which is preliminary data.</text>
</comment>
<name>A0A9N8ZP31_9GLOM</name>
<evidence type="ECO:0000256" key="5">
    <source>
        <dbReference type="ARBA" id="ARBA00038035"/>
    </source>
</evidence>
<feature type="region of interest" description="Disordered" evidence="7">
    <location>
        <begin position="201"/>
        <end position="220"/>
    </location>
</feature>